<dbReference type="SUPFAM" id="SSF46785">
    <property type="entry name" value="Winged helix' DNA-binding domain"/>
    <property type="match status" value="1"/>
</dbReference>
<reference evidence="5 6" key="1">
    <citation type="journal article" date="2019" name="Int. J. Syst. Evol. Microbiol.">
        <title>The Global Catalogue of Microorganisms (GCM) 10K type strain sequencing project: providing services to taxonomists for standard genome sequencing and annotation.</title>
        <authorList>
            <consortium name="The Broad Institute Genomics Platform"/>
            <consortium name="The Broad Institute Genome Sequencing Center for Infectious Disease"/>
            <person name="Wu L."/>
            <person name="Ma J."/>
        </authorList>
    </citation>
    <scope>NUCLEOTIDE SEQUENCE [LARGE SCALE GENOMIC DNA]</scope>
    <source>
        <strain evidence="5 6">JCM 6833</strain>
    </source>
</reference>
<evidence type="ECO:0000256" key="2">
    <source>
        <dbReference type="ARBA" id="ARBA00023125"/>
    </source>
</evidence>
<proteinExistence type="predicted"/>
<keyword evidence="1" id="KW-0805">Transcription regulation</keyword>
<protein>
    <submittedName>
        <fullName evidence="5">Winged helix-turn-helix transcriptional regulator</fullName>
    </submittedName>
</protein>
<dbReference type="InterPro" id="IPR002577">
    <property type="entry name" value="HTH_HxlR"/>
</dbReference>
<feature type="domain" description="HTH hxlR-type" evidence="4">
    <location>
        <begin position="11"/>
        <end position="109"/>
    </location>
</feature>
<dbReference type="RefSeq" id="WP_344541839.1">
    <property type="nucleotide sequence ID" value="NZ_BAAATD010000004.1"/>
</dbReference>
<dbReference type="Gene3D" id="3.30.1050.10">
    <property type="entry name" value="SCP2 sterol-binding domain"/>
    <property type="match status" value="1"/>
</dbReference>
<accession>A0ABN3PQ82</accession>
<gene>
    <name evidence="5" type="ORF">GCM10010411_33330</name>
</gene>
<dbReference type="PANTHER" id="PTHR33204">
    <property type="entry name" value="TRANSCRIPTIONAL REGULATOR, MARR FAMILY"/>
    <property type="match status" value="1"/>
</dbReference>
<organism evidence="5 6">
    <name type="scientific">Actinomadura fulvescens</name>
    <dbReference type="NCBI Taxonomy" id="46160"/>
    <lineage>
        <taxon>Bacteria</taxon>
        <taxon>Bacillati</taxon>
        <taxon>Actinomycetota</taxon>
        <taxon>Actinomycetes</taxon>
        <taxon>Streptosporangiales</taxon>
        <taxon>Thermomonosporaceae</taxon>
        <taxon>Actinomadura</taxon>
    </lineage>
</organism>
<evidence type="ECO:0000313" key="6">
    <source>
        <dbReference type="Proteomes" id="UP001501509"/>
    </source>
</evidence>
<dbReference type="SUPFAM" id="SSF55718">
    <property type="entry name" value="SCP-like"/>
    <property type="match status" value="1"/>
</dbReference>
<evidence type="ECO:0000256" key="3">
    <source>
        <dbReference type="ARBA" id="ARBA00023163"/>
    </source>
</evidence>
<evidence type="ECO:0000313" key="5">
    <source>
        <dbReference type="EMBL" id="GAA2597148.1"/>
    </source>
</evidence>
<evidence type="ECO:0000259" key="4">
    <source>
        <dbReference type="PROSITE" id="PS51118"/>
    </source>
</evidence>
<dbReference type="InterPro" id="IPR029229">
    <property type="entry name" value="Alkyl_sulf_C"/>
</dbReference>
<sequence>MARKRSYGQYCGLAHALELVGERWALLVIRDLVLGPKRFTDLRIGLPRIPTNVLSSRLKELEQAGVVRRRTLPRPAASVIYELTDYGAELEDIVLRLGRWGAQTLGDPAPEDIVTPDGEVLALRATFRPEAARGVHARFELHVGDVTVHAIVDDGVLTAGEGPLPEPGLVIVIAEISALKPLLTREVGAAEAVASGFAELTGDPAEFEKFVELFSVAPTPADVGQVA</sequence>
<dbReference type="EMBL" id="BAAATD010000004">
    <property type="protein sequence ID" value="GAA2597148.1"/>
    <property type="molecule type" value="Genomic_DNA"/>
</dbReference>
<dbReference type="InterPro" id="IPR036388">
    <property type="entry name" value="WH-like_DNA-bd_sf"/>
</dbReference>
<dbReference type="Pfam" id="PF01638">
    <property type="entry name" value="HxlR"/>
    <property type="match status" value="1"/>
</dbReference>
<dbReference type="Proteomes" id="UP001501509">
    <property type="component" value="Unassembled WGS sequence"/>
</dbReference>
<dbReference type="Pfam" id="PF14864">
    <property type="entry name" value="Alkyl_sulf_C"/>
    <property type="match status" value="1"/>
</dbReference>
<name>A0ABN3PQ82_9ACTN</name>
<comment type="caution">
    <text evidence="5">The sequence shown here is derived from an EMBL/GenBank/DDBJ whole genome shotgun (WGS) entry which is preliminary data.</text>
</comment>
<dbReference type="PANTHER" id="PTHR33204:SF18">
    <property type="entry name" value="TRANSCRIPTIONAL REGULATORY PROTEIN"/>
    <property type="match status" value="1"/>
</dbReference>
<dbReference type="InterPro" id="IPR036390">
    <property type="entry name" value="WH_DNA-bd_sf"/>
</dbReference>
<keyword evidence="3" id="KW-0804">Transcription</keyword>
<dbReference type="InterPro" id="IPR036527">
    <property type="entry name" value="SCP2_sterol-bd_dom_sf"/>
</dbReference>
<keyword evidence="2" id="KW-0238">DNA-binding</keyword>
<dbReference type="Gene3D" id="1.10.10.10">
    <property type="entry name" value="Winged helix-like DNA-binding domain superfamily/Winged helix DNA-binding domain"/>
    <property type="match status" value="1"/>
</dbReference>
<dbReference type="PROSITE" id="PS51118">
    <property type="entry name" value="HTH_HXLR"/>
    <property type="match status" value="1"/>
</dbReference>
<keyword evidence="6" id="KW-1185">Reference proteome</keyword>
<evidence type="ECO:0000256" key="1">
    <source>
        <dbReference type="ARBA" id="ARBA00023015"/>
    </source>
</evidence>